<keyword evidence="2" id="KW-1185">Reference proteome</keyword>
<dbReference type="AlphaFoldDB" id="A0A975SV88"/>
<accession>A0A975SV88</accession>
<proteinExistence type="predicted"/>
<gene>
    <name evidence="1" type="ORF">KRR39_12780</name>
</gene>
<organism evidence="1 2">
    <name type="scientific">Nocardioides panacis</name>
    <dbReference type="NCBI Taxonomy" id="2849501"/>
    <lineage>
        <taxon>Bacteria</taxon>
        <taxon>Bacillati</taxon>
        <taxon>Actinomycetota</taxon>
        <taxon>Actinomycetes</taxon>
        <taxon>Propionibacteriales</taxon>
        <taxon>Nocardioidaceae</taxon>
        <taxon>Nocardioides</taxon>
    </lineage>
</organism>
<protein>
    <recommendedName>
        <fullName evidence="3">Alpha/beta hydrolase</fullName>
    </recommendedName>
</protein>
<dbReference type="Proteomes" id="UP000683575">
    <property type="component" value="Chromosome"/>
</dbReference>
<dbReference type="RefSeq" id="WP_216937395.1">
    <property type="nucleotide sequence ID" value="NZ_CP077062.1"/>
</dbReference>
<sequence length="169" mass="17386">MHVFDPAEAPRGLVLLAPGGGQDHTSPGVVARASRMTDRGYTVAVVRSLSGVPGLLAEHAGPVGFWGLSQGARVGLPLLAAEPRIDAAVLGLADGPLGSAPLVTAPVLFYVQSDDDLVEPDACRALFHALGSADKTLVENPGGHLDLPRASVEESAAWLDGRLAGRRTT</sequence>
<name>A0A975SV88_9ACTN</name>
<evidence type="ECO:0000313" key="1">
    <source>
        <dbReference type="EMBL" id="QWZ06463.1"/>
    </source>
</evidence>
<dbReference type="EMBL" id="CP077062">
    <property type="protein sequence ID" value="QWZ06463.1"/>
    <property type="molecule type" value="Genomic_DNA"/>
</dbReference>
<reference evidence="1" key="1">
    <citation type="submission" date="2021-06" db="EMBL/GenBank/DDBJ databases">
        <title>Complete genome sequence of Nocardioides sp. G188.</title>
        <authorList>
            <person name="Im W.-T."/>
        </authorList>
    </citation>
    <scope>NUCLEOTIDE SEQUENCE</scope>
    <source>
        <strain evidence="1">G188</strain>
    </source>
</reference>
<evidence type="ECO:0008006" key="3">
    <source>
        <dbReference type="Google" id="ProtNLM"/>
    </source>
</evidence>
<evidence type="ECO:0000313" key="2">
    <source>
        <dbReference type="Proteomes" id="UP000683575"/>
    </source>
</evidence>
<dbReference type="KEGG" id="nps:KRR39_12780"/>